<evidence type="ECO:0000256" key="1">
    <source>
        <dbReference type="SAM" id="MobiDB-lite"/>
    </source>
</evidence>
<feature type="domain" description="DUF6604" evidence="2">
    <location>
        <begin position="15"/>
        <end position="260"/>
    </location>
</feature>
<accession>A0A6A6TFD4</accession>
<feature type="region of interest" description="Disordered" evidence="1">
    <location>
        <begin position="40"/>
        <end position="61"/>
    </location>
</feature>
<proteinExistence type="predicted"/>
<dbReference type="Proteomes" id="UP000799324">
    <property type="component" value="Unassembled WGS sequence"/>
</dbReference>
<gene>
    <name evidence="3" type="ORF">K491DRAFT_766560</name>
</gene>
<evidence type="ECO:0000313" key="3">
    <source>
        <dbReference type="EMBL" id="KAF2658695.1"/>
    </source>
</evidence>
<keyword evidence="4" id="KW-1185">Reference proteome</keyword>
<dbReference type="EMBL" id="MU004313">
    <property type="protein sequence ID" value="KAF2658695.1"/>
    <property type="molecule type" value="Genomic_DNA"/>
</dbReference>
<protein>
    <recommendedName>
        <fullName evidence="2">DUF6604 domain-containing protein</fullName>
    </recommendedName>
</protein>
<evidence type="ECO:0000259" key="2">
    <source>
        <dbReference type="Pfam" id="PF20253"/>
    </source>
</evidence>
<dbReference type="OrthoDB" id="5238236at2759"/>
<dbReference type="InterPro" id="IPR046539">
    <property type="entry name" value="DUF6604"/>
</dbReference>
<sequence>MTGLNHIENFLASYKQYKKDTEYIAGWLAEASASVGHEVEKTALKRKPKKRPGQTAAQAREKAQNAKAYIIKVSDFVPMAEAIANGTGDERAMVPVATRRKVANWFKFKVDSDEDSNKRHHYFITVLEDAFRVLRPFIALGPQTARTTEDDATRSVPLDLDNRFANLTVEEVVEVADEVALETKEKGLPDVARVILQRSDEEVLEELKVAFGLLLQDNESMLQVVLETWAKYKTGETDYIVSAMVADTAIRLALNAEAEFDLIVTRPTKYPANDAEIGSDPQQQPQSTFWPTYTGLRLYLNRINEVGPNSNIPTIDTGDMKSLHPRTRATIEFAQVIRISMLANWPAQLDKINKEVIHMFKEAKIRVGTVFAVQMHLDILDALGKEASRPCFDLTTHFNKLIGKLNKVGERESPFNPQHISQDAYHEFSGLHDAMTNGEEWVNRDGYDKQWKLLLKKPKVASHPVLRLMVKEKNYFLSRQPVLCGMIKYDLYLRYHAAGLRHEYQSLAICSLAHIYVAARLEGDHANDRVWPDMEFALYAQDPTWLFVGGLPQSREEAQKKFLLACGSPATNSASDIDLRKLRVNVNKLRDFREVCINPKGKQRSLDGAAILSSFADWLDSDMPALYFDWYELISTCEDWWSVFKVAVERFDPDWDRSALRGNKPAQEPTIDILLRDKRFPFRLERAYELLQSPQLEEEEGWRPKMEKLRPKPGENIQEAGMREIFTERALESMLGGLFGGR</sequence>
<dbReference type="AlphaFoldDB" id="A0A6A6TFD4"/>
<reference evidence="3" key="1">
    <citation type="journal article" date="2020" name="Stud. Mycol.">
        <title>101 Dothideomycetes genomes: a test case for predicting lifestyles and emergence of pathogens.</title>
        <authorList>
            <person name="Haridas S."/>
            <person name="Albert R."/>
            <person name="Binder M."/>
            <person name="Bloem J."/>
            <person name="Labutti K."/>
            <person name="Salamov A."/>
            <person name="Andreopoulos B."/>
            <person name="Baker S."/>
            <person name="Barry K."/>
            <person name="Bills G."/>
            <person name="Bluhm B."/>
            <person name="Cannon C."/>
            <person name="Castanera R."/>
            <person name="Culley D."/>
            <person name="Daum C."/>
            <person name="Ezra D."/>
            <person name="Gonzalez J."/>
            <person name="Henrissat B."/>
            <person name="Kuo A."/>
            <person name="Liang C."/>
            <person name="Lipzen A."/>
            <person name="Lutzoni F."/>
            <person name="Magnuson J."/>
            <person name="Mondo S."/>
            <person name="Nolan M."/>
            <person name="Ohm R."/>
            <person name="Pangilinan J."/>
            <person name="Park H.-J."/>
            <person name="Ramirez L."/>
            <person name="Alfaro M."/>
            <person name="Sun H."/>
            <person name="Tritt A."/>
            <person name="Yoshinaga Y."/>
            <person name="Zwiers L.-H."/>
            <person name="Turgeon B."/>
            <person name="Goodwin S."/>
            <person name="Spatafora J."/>
            <person name="Crous P."/>
            <person name="Grigoriev I."/>
        </authorList>
    </citation>
    <scope>NUCLEOTIDE SEQUENCE</scope>
    <source>
        <strain evidence="3">CBS 122681</strain>
    </source>
</reference>
<evidence type="ECO:0000313" key="4">
    <source>
        <dbReference type="Proteomes" id="UP000799324"/>
    </source>
</evidence>
<organism evidence="3 4">
    <name type="scientific">Lophiostoma macrostomum CBS 122681</name>
    <dbReference type="NCBI Taxonomy" id="1314788"/>
    <lineage>
        <taxon>Eukaryota</taxon>
        <taxon>Fungi</taxon>
        <taxon>Dikarya</taxon>
        <taxon>Ascomycota</taxon>
        <taxon>Pezizomycotina</taxon>
        <taxon>Dothideomycetes</taxon>
        <taxon>Pleosporomycetidae</taxon>
        <taxon>Pleosporales</taxon>
        <taxon>Lophiostomataceae</taxon>
        <taxon>Lophiostoma</taxon>
    </lineage>
</organism>
<dbReference type="PANTHER" id="PTHR38795">
    <property type="entry name" value="DUF6604 DOMAIN-CONTAINING PROTEIN"/>
    <property type="match status" value="1"/>
</dbReference>
<dbReference type="PANTHER" id="PTHR38795:SF1">
    <property type="entry name" value="DUF6604 DOMAIN-CONTAINING PROTEIN"/>
    <property type="match status" value="1"/>
</dbReference>
<name>A0A6A6TFD4_9PLEO</name>
<dbReference type="Pfam" id="PF20253">
    <property type="entry name" value="DUF6604"/>
    <property type="match status" value="1"/>
</dbReference>